<organism evidence="1 2">
    <name type="scientific">Photobacterium lipolyticum</name>
    <dbReference type="NCBI Taxonomy" id="266810"/>
    <lineage>
        <taxon>Bacteria</taxon>
        <taxon>Pseudomonadati</taxon>
        <taxon>Pseudomonadota</taxon>
        <taxon>Gammaproteobacteria</taxon>
        <taxon>Vibrionales</taxon>
        <taxon>Vibrionaceae</taxon>
        <taxon>Photobacterium</taxon>
    </lineage>
</organism>
<keyword evidence="2" id="KW-1185">Reference proteome</keyword>
<name>A0A2T3N0E0_9GAMM</name>
<comment type="caution">
    <text evidence="1">The sequence shown here is derived from an EMBL/GenBank/DDBJ whole genome shotgun (WGS) entry which is preliminary data.</text>
</comment>
<accession>A0A2T3N0E0</accession>
<dbReference type="Proteomes" id="UP000240904">
    <property type="component" value="Unassembled WGS sequence"/>
</dbReference>
<dbReference type="EMBL" id="PYMC01000004">
    <property type="protein sequence ID" value="PSW05698.1"/>
    <property type="molecule type" value="Genomic_DNA"/>
</dbReference>
<evidence type="ECO:0000313" key="1">
    <source>
        <dbReference type="EMBL" id="PSW05698.1"/>
    </source>
</evidence>
<evidence type="ECO:0000313" key="2">
    <source>
        <dbReference type="Proteomes" id="UP000240904"/>
    </source>
</evidence>
<reference evidence="1 2" key="1">
    <citation type="submission" date="2018-03" db="EMBL/GenBank/DDBJ databases">
        <title>Whole genome sequencing of Histamine producing bacteria.</title>
        <authorList>
            <person name="Butler K."/>
        </authorList>
    </citation>
    <scope>NUCLEOTIDE SEQUENCE [LARGE SCALE GENOMIC DNA]</scope>
    <source>
        <strain evidence="1 2">DSM 16190</strain>
    </source>
</reference>
<proteinExistence type="predicted"/>
<dbReference type="AlphaFoldDB" id="A0A2T3N0E0"/>
<dbReference type="OrthoDB" id="5886118at2"/>
<gene>
    <name evidence="1" type="ORF">C9I89_08105</name>
</gene>
<dbReference type="RefSeq" id="WP_107282849.1">
    <property type="nucleotide sequence ID" value="NZ_PYMC01000004.1"/>
</dbReference>
<protein>
    <submittedName>
        <fullName evidence="1">Uncharacterized protein</fullName>
    </submittedName>
</protein>
<sequence length="298" mass="32270">MSIFGKQDANVCYEKTGNGPDPRLGIAVRGSIPLRKMRLTNYDVSVKDIYMSGVLESVIEELDILERLKCKNIFVTNRYSSVKIWINRSSKELNAAVACPFANAVVNNFASLALKGATAGFTATTLPVIQGALTPSLGADNAKLVTDVAGKLIEKGNTTSPVGKNKSSAGSDWKGIAKDAMALASNTKAAVSKKDCDITFVGMSVQTPKFRDQKKRLNVVRRLIHNAKSRLFPDKLIVRVGSEFNKHHAGCVIDLGVRAISIHDLIMFLSIYAEQGKLLNCFHDVSSSDEVAGKVNII</sequence>